<evidence type="ECO:0000256" key="4">
    <source>
        <dbReference type="ARBA" id="ARBA00023319"/>
    </source>
</evidence>
<dbReference type="Pfam" id="PF07679">
    <property type="entry name" value="I-set"/>
    <property type="match status" value="3"/>
</dbReference>
<dbReference type="Gene3D" id="2.60.40.10">
    <property type="entry name" value="Immunoglobulins"/>
    <property type="match status" value="7"/>
</dbReference>
<feature type="domain" description="Ig-like" evidence="7">
    <location>
        <begin position="125"/>
        <end position="197"/>
    </location>
</feature>
<dbReference type="Proteomes" id="UP001159427">
    <property type="component" value="Unassembled WGS sequence"/>
</dbReference>
<evidence type="ECO:0000256" key="6">
    <source>
        <dbReference type="SAM" id="SignalP"/>
    </source>
</evidence>
<dbReference type="SMART" id="SM00408">
    <property type="entry name" value="IGc2"/>
    <property type="match status" value="5"/>
</dbReference>
<dbReference type="PROSITE" id="PS50853">
    <property type="entry name" value="FN3"/>
    <property type="match status" value="2"/>
</dbReference>
<reference evidence="9 10" key="1">
    <citation type="submission" date="2022-05" db="EMBL/GenBank/DDBJ databases">
        <authorList>
            <consortium name="Genoscope - CEA"/>
            <person name="William W."/>
        </authorList>
    </citation>
    <scope>NUCLEOTIDE SEQUENCE [LARGE SCALE GENOMIC DNA]</scope>
</reference>
<dbReference type="InterPro" id="IPR003599">
    <property type="entry name" value="Ig_sub"/>
</dbReference>
<feature type="domain" description="Ig-like" evidence="7">
    <location>
        <begin position="305"/>
        <end position="393"/>
    </location>
</feature>
<evidence type="ECO:0000256" key="3">
    <source>
        <dbReference type="ARBA" id="ARBA00023157"/>
    </source>
</evidence>
<dbReference type="InterPro" id="IPR007110">
    <property type="entry name" value="Ig-like_dom"/>
</dbReference>
<proteinExistence type="predicted"/>
<feature type="domain" description="Ig-like" evidence="7">
    <location>
        <begin position="204"/>
        <end position="299"/>
    </location>
</feature>
<dbReference type="CDD" id="cd00063">
    <property type="entry name" value="FN3"/>
    <property type="match status" value="2"/>
</dbReference>
<feature type="signal peptide" evidence="6">
    <location>
        <begin position="1"/>
        <end position="21"/>
    </location>
</feature>
<dbReference type="InterPro" id="IPR051170">
    <property type="entry name" value="Neural/epithelial_adhesion"/>
</dbReference>
<dbReference type="SMART" id="SM00409">
    <property type="entry name" value="IG"/>
    <property type="match status" value="5"/>
</dbReference>
<comment type="caution">
    <text evidence="9">The sequence shown here is derived from an EMBL/GenBank/DDBJ whole genome shotgun (WGS) entry which is preliminary data.</text>
</comment>
<dbReference type="SUPFAM" id="SSF49265">
    <property type="entry name" value="Fibronectin type III"/>
    <property type="match status" value="1"/>
</dbReference>
<dbReference type="PROSITE" id="PS50835">
    <property type="entry name" value="IG_LIKE"/>
    <property type="match status" value="4"/>
</dbReference>
<dbReference type="Pfam" id="PF13927">
    <property type="entry name" value="Ig_3"/>
    <property type="match status" value="1"/>
</dbReference>
<gene>
    <name evidence="9" type="ORF">PEVE_00004261</name>
</gene>
<dbReference type="InterPro" id="IPR036179">
    <property type="entry name" value="Ig-like_dom_sf"/>
</dbReference>
<dbReference type="EMBL" id="CALNXI010001262">
    <property type="protein sequence ID" value="CAH3162383.1"/>
    <property type="molecule type" value="Genomic_DNA"/>
</dbReference>
<evidence type="ECO:0000256" key="1">
    <source>
        <dbReference type="ARBA" id="ARBA00022729"/>
    </source>
</evidence>
<keyword evidence="10" id="KW-1185">Reference proteome</keyword>
<evidence type="ECO:0000256" key="2">
    <source>
        <dbReference type="ARBA" id="ARBA00022737"/>
    </source>
</evidence>
<dbReference type="SUPFAM" id="SSF48726">
    <property type="entry name" value="Immunoglobulin"/>
    <property type="match status" value="5"/>
</dbReference>
<evidence type="ECO:0000259" key="8">
    <source>
        <dbReference type="PROSITE" id="PS50853"/>
    </source>
</evidence>
<feature type="domain" description="Fibronectin type-III" evidence="8">
    <location>
        <begin position="493"/>
        <end position="587"/>
    </location>
</feature>
<keyword evidence="3" id="KW-1015">Disulfide bond</keyword>
<evidence type="ECO:0000313" key="9">
    <source>
        <dbReference type="EMBL" id="CAH3162383.1"/>
    </source>
</evidence>
<feature type="domain" description="Ig-like" evidence="7">
    <location>
        <begin position="20"/>
        <end position="105"/>
    </location>
</feature>
<name>A0ABN8QEW7_9CNID</name>
<keyword evidence="5" id="KW-0472">Membrane</keyword>
<keyword evidence="2" id="KW-0677">Repeat</keyword>
<dbReference type="InterPro" id="IPR013098">
    <property type="entry name" value="Ig_I-set"/>
</dbReference>
<organism evidence="9 10">
    <name type="scientific">Porites evermanni</name>
    <dbReference type="NCBI Taxonomy" id="104178"/>
    <lineage>
        <taxon>Eukaryota</taxon>
        <taxon>Metazoa</taxon>
        <taxon>Cnidaria</taxon>
        <taxon>Anthozoa</taxon>
        <taxon>Hexacorallia</taxon>
        <taxon>Scleractinia</taxon>
        <taxon>Fungiina</taxon>
        <taxon>Poritidae</taxon>
        <taxon>Porites</taxon>
    </lineage>
</organism>
<dbReference type="InterPro" id="IPR013783">
    <property type="entry name" value="Ig-like_fold"/>
</dbReference>
<keyword evidence="4" id="KW-0393">Immunoglobulin domain</keyword>
<dbReference type="SMART" id="SM00060">
    <property type="entry name" value="FN3"/>
    <property type="match status" value="2"/>
</dbReference>
<keyword evidence="5" id="KW-0812">Transmembrane</keyword>
<feature type="transmembrane region" description="Helical" evidence="5">
    <location>
        <begin position="700"/>
        <end position="724"/>
    </location>
</feature>
<accession>A0ABN8QEW7</accession>
<dbReference type="PANTHER" id="PTHR12231:SF253">
    <property type="entry name" value="DPR-INTERACTING PROTEIN ETA, ISOFORM B-RELATED"/>
    <property type="match status" value="1"/>
</dbReference>
<dbReference type="Pfam" id="PF00041">
    <property type="entry name" value="fn3"/>
    <property type="match status" value="2"/>
</dbReference>
<evidence type="ECO:0000259" key="7">
    <source>
        <dbReference type="PROSITE" id="PS50835"/>
    </source>
</evidence>
<dbReference type="InterPro" id="IPR003961">
    <property type="entry name" value="FN3_dom"/>
</dbReference>
<evidence type="ECO:0000313" key="10">
    <source>
        <dbReference type="Proteomes" id="UP001159427"/>
    </source>
</evidence>
<dbReference type="CDD" id="cd00096">
    <property type="entry name" value="Ig"/>
    <property type="match status" value="3"/>
</dbReference>
<protein>
    <submittedName>
        <fullName evidence="9">Uncharacterized protein</fullName>
    </submittedName>
</protein>
<dbReference type="InterPro" id="IPR036116">
    <property type="entry name" value="FN3_sf"/>
</dbReference>
<dbReference type="PANTHER" id="PTHR12231">
    <property type="entry name" value="CTX-RELATED TYPE I TRANSMEMBRANE PROTEIN"/>
    <property type="match status" value="1"/>
</dbReference>
<feature type="chain" id="PRO_5045155505" evidence="6">
    <location>
        <begin position="22"/>
        <end position="767"/>
    </location>
</feature>
<dbReference type="InterPro" id="IPR003598">
    <property type="entry name" value="Ig_sub2"/>
</dbReference>
<keyword evidence="5" id="KW-1133">Transmembrane helix</keyword>
<evidence type="ECO:0000256" key="5">
    <source>
        <dbReference type="SAM" id="Phobius"/>
    </source>
</evidence>
<feature type="domain" description="Fibronectin type-III" evidence="8">
    <location>
        <begin position="589"/>
        <end position="688"/>
    </location>
</feature>
<sequence length="767" mass="84395">MARLVAMMGALLVITVGRSDGTVTLPFTEREYATGRDPKVACSVTGETFVSWLTPSGQTITTSSTTGRITVTVTGDTYTLNIDSVTAQDGGEYRCQGSLNSGVFTLNVNYDVQDAVTLKQTLRMDQLGTLVLDVSGYPQLTYEWTKDGQKVTFGGRITLNPQTGSITFNPVRMIDEGNYTCEVISTKLGGHTFDPISARVIDNPQINKYEGEPVNRRLTKGYNNTFHCDIKKGTPKPTVTWYFGWDDTLKKVDSQYDSRYSHPTEEEWTITGVTLADKDKYRCIATNEAGKDSLRFEITQVDVPPLIDPVLTDVTVDEGVKQDLVCKVSGSPQPMVEWLKEDVPYRPQTRTTEGNKVVKTISFTNIRRVDGGRYTCKANNGALDSNGKEIIVTQTINLNVNSPPMIDTRLSPTPVYSFIGYQKEVTVACSFSGYPTPLVKMVNSSGQEVAQGNSSASFKITTDSDNDFGTFNCTAENSLGMQHFLVELKVAEFPSGPRNLAAPKTCKSITLKWEAPESNGGLEILRYNVRLRKGDEDVRIQSVEASQREVKIDYPFEPDTAYEVYLTAQNDKGYGKEEMLGVTTKKFCLPSRPAITNTEFEVETSFTLTWQAPSDNGGDSNLKYKVEWRKKPVTEDTVAKEEDNIGDLSLKIEGLEGPAEYEFKVFAKNSEGDSEPDTRTFIVKQAPITPKVGARTQSGLGAGAIAGIVIAVILIVLITIDLFCCFFNSCGIIFCCHQAICGGGAKKDTYKDGKATEMEKKPLPENV</sequence>
<keyword evidence="1 6" id="KW-0732">Signal</keyword>